<evidence type="ECO:0008006" key="6">
    <source>
        <dbReference type="Google" id="ProtNLM"/>
    </source>
</evidence>
<evidence type="ECO:0000313" key="5">
    <source>
        <dbReference type="Proteomes" id="UP000184330"/>
    </source>
</evidence>
<dbReference type="STRING" id="576137.A0A1L7XSH0"/>
<reference evidence="4 5" key="1">
    <citation type="submission" date="2016-03" db="EMBL/GenBank/DDBJ databases">
        <authorList>
            <person name="Ploux O."/>
        </authorList>
    </citation>
    <scope>NUCLEOTIDE SEQUENCE [LARGE SCALE GENOMIC DNA]</scope>
    <source>
        <strain evidence="4 5">UAMH 11012</strain>
    </source>
</reference>
<dbReference type="GO" id="GO:0043386">
    <property type="term" value="P:mycotoxin biosynthetic process"/>
    <property type="evidence" value="ECO:0007669"/>
    <property type="project" value="InterPro"/>
</dbReference>
<evidence type="ECO:0000313" key="4">
    <source>
        <dbReference type="EMBL" id="CZR67917.1"/>
    </source>
</evidence>
<dbReference type="PANTHER" id="PTHR33365">
    <property type="entry name" value="YALI0B05434P"/>
    <property type="match status" value="1"/>
</dbReference>
<accession>A0A1L7XSH0</accession>
<organism evidence="4 5">
    <name type="scientific">Phialocephala subalpina</name>
    <dbReference type="NCBI Taxonomy" id="576137"/>
    <lineage>
        <taxon>Eukaryota</taxon>
        <taxon>Fungi</taxon>
        <taxon>Dikarya</taxon>
        <taxon>Ascomycota</taxon>
        <taxon>Pezizomycotina</taxon>
        <taxon>Leotiomycetes</taxon>
        <taxon>Helotiales</taxon>
        <taxon>Mollisiaceae</taxon>
        <taxon>Phialocephala</taxon>
        <taxon>Phialocephala fortinii species complex</taxon>
    </lineage>
</organism>
<dbReference type="InterPro" id="IPR021765">
    <property type="entry name" value="UstYa-like"/>
</dbReference>
<evidence type="ECO:0000256" key="2">
    <source>
        <dbReference type="ARBA" id="ARBA00035112"/>
    </source>
</evidence>
<dbReference type="AlphaFoldDB" id="A0A1L7XSH0"/>
<comment type="pathway">
    <text evidence="1">Mycotoxin biosynthesis.</text>
</comment>
<dbReference type="PANTHER" id="PTHR33365:SF4">
    <property type="entry name" value="CYCLOCHLOROTINE BIOSYNTHESIS PROTEIN O"/>
    <property type="match status" value="1"/>
</dbReference>
<evidence type="ECO:0000256" key="1">
    <source>
        <dbReference type="ARBA" id="ARBA00004685"/>
    </source>
</evidence>
<name>A0A1L7XSH0_9HELO</name>
<sequence length="293" mass="33667">MSYPNNMEEDTAALLEKGHETDSNIETRCHPAEPRQRHIQFLNIVQWTAHWTCHILLALLLIFTFKESVLVCPSHSAEKILIRHEEGYMDIDTAIQYESQNAEGRDEFGRNPDTSWKGPPTHQNMQKWSDVMQRKTSVFQSDAWPSKMIIFDMNMDIVGMVAITEAEQDALGLNTSRSPHSNELFVILQVYHDLHCLKIMRESFWSFVEGGTASWGLKLHFDHCIDALRQVVMCYADLSPIPKTPGAIDATRNVNRQCRNWDTIEKWATKRNTTGLLIHAHPVFLPEPLQNIS</sequence>
<proteinExistence type="inferred from homology"/>
<protein>
    <recommendedName>
        <fullName evidence="6">Oxidase ustYa</fullName>
    </recommendedName>
</protein>
<feature type="region of interest" description="Disordered" evidence="3">
    <location>
        <begin position="102"/>
        <end position="124"/>
    </location>
</feature>
<gene>
    <name evidence="4" type="ORF">PAC_17816</name>
</gene>
<keyword evidence="5" id="KW-1185">Reference proteome</keyword>
<dbReference type="Pfam" id="PF11807">
    <property type="entry name" value="UstYa"/>
    <property type="match status" value="1"/>
</dbReference>
<dbReference type="Proteomes" id="UP000184330">
    <property type="component" value="Unassembled WGS sequence"/>
</dbReference>
<evidence type="ECO:0000256" key="3">
    <source>
        <dbReference type="SAM" id="MobiDB-lite"/>
    </source>
</evidence>
<comment type="similarity">
    <text evidence="2">Belongs to the ustYa family.</text>
</comment>
<dbReference type="OrthoDB" id="3687641at2759"/>
<dbReference type="EMBL" id="FJOG01000048">
    <property type="protein sequence ID" value="CZR67917.1"/>
    <property type="molecule type" value="Genomic_DNA"/>
</dbReference>